<organism evidence="1 2">
    <name type="scientific">Trichostrongylus colubriformis</name>
    <name type="common">Black scour worm</name>
    <dbReference type="NCBI Taxonomy" id="6319"/>
    <lineage>
        <taxon>Eukaryota</taxon>
        <taxon>Metazoa</taxon>
        <taxon>Ecdysozoa</taxon>
        <taxon>Nematoda</taxon>
        <taxon>Chromadorea</taxon>
        <taxon>Rhabditida</taxon>
        <taxon>Rhabditina</taxon>
        <taxon>Rhabditomorpha</taxon>
        <taxon>Strongyloidea</taxon>
        <taxon>Trichostrongylidae</taxon>
        <taxon>Trichostrongylus</taxon>
    </lineage>
</organism>
<keyword evidence="2" id="KW-1185">Reference proteome</keyword>
<protein>
    <submittedName>
        <fullName evidence="1">Uncharacterized protein</fullName>
    </submittedName>
</protein>
<comment type="caution">
    <text evidence="1">The sequence shown here is derived from an EMBL/GenBank/DDBJ whole genome shotgun (WGS) entry which is preliminary data.</text>
</comment>
<evidence type="ECO:0000313" key="2">
    <source>
        <dbReference type="Proteomes" id="UP001331761"/>
    </source>
</evidence>
<evidence type="ECO:0000313" key="1">
    <source>
        <dbReference type="EMBL" id="KAK5985852.1"/>
    </source>
</evidence>
<proteinExistence type="predicted"/>
<gene>
    <name evidence="1" type="ORF">GCK32_020098</name>
</gene>
<reference evidence="1 2" key="1">
    <citation type="submission" date="2019-10" db="EMBL/GenBank/DDBJ databases">
        <title>Assembly and Annotation for the nematode Trichostrongylus colubriformis.</title>
        <authorList>
            <person name="Martin J."/>
        </authorList>
    </citation>
    <scope>NUCLEOTIDE SEQUENCE [LARGE SCALE GENOMIC DNA]</scope>
    <source>
        <strain evidence="1">G859</strain>
        <tissue evidence="1">Whole worm</tissue>
    </source>
</reference>
<dbReference type="EMBL" id="WIXE01001258">
    <property type="protein sequence ID" value="KAK5985852.1"/>
    <property type="molecule type" value="Genomic_DNA"/>
</dbReference>
<dbReference type="AlphaFoldDB" id="A0AAN8FX63"/>
<feature type="non-terminal residue" evidence="1">
    <location>
        <position position="91"/>
    </location>
</feature>
<accession>A0AAN8FX63</accession>
<dbReference type="Proteomes" id="UP001331761">
    <property type="component" value="Unassembled WGS sequence"/>
</dbReference>
<sequence>MRNFVRYPELEGLLPAPPQKLPIYIKKINPQNRLCDLKCFHFRCCNIGYFKSVGIGSLEITRADLKVVYVECGYNFEGCHCTMNWHTDTKP</sequence>
<name>A0AAN8FX63_TRICO</name>